<keyword evidence="6" id="KW-1185">Reference proteome</keyword>
<keyword evidence="4" id="KW-0812">Transmembrane</keyword>
<dbReference type="Gene3D" id="1.10.246.130">
    <property type="match status" value="1"/>
</dbReference>
<evidence type="ECO:0000256" key="1">
    <source>
        <dbReference type="PIRSR" id="PIRSR600101-1"/>
    </source>
</evidence>
<dbReference type="GO" id="GO:0006751">
    <property type="term" value="P:glutathione catabolic process"/>
    <property type="evidence" value="ECO:0007669"/>
    <property type="project" value="InterPro"/>
</dbReference>
<feature type="transmembrane region" description="Helical" evidence="4">
    <location>
        <begin position="68"/>
        <end position="90"/>
    </location>
</feature>
<dbReference type="InterPro" id="IPR000101">
    <property type="entry name" value="GGT_peptidase"/>
</dbReference>
<keyword evidence="4" id="KW-0472">Membrane</keyword>
<feature type="binding site" evidence="2">
    <location>
        <position position="521"/>
    </location>
    <ligand>
        <name>L-glutamate</name>
        <dbReference type="ChEBI" id="CHEBI:29985"/>
    </ligand>
</feature>
<feature type="compositionally biased region" description="Polar residues" evidence="3">
    <location>
        <begin position="37"/>
        <end position="56"/>
    </location>
</feature>
<protein>
    <submittedName>
        <fullName evidence="5">Gamma-glutamyltranspeptidase 1</fullName>
    </submittedName>
</protein>
<feature type="binding site" evidence="2">
    <location>
        <begin position="453"/>
        <end position="455"/>
    </location>
    <ligand>
        <name>L-glutamate</name>
        <dbReference type="ChEBI" id="CHEBI:29985"/>
    </ligand>
</feature>
<dbReference type="PRINTS" id="PR01210">
    <property type="entry name" value="GGTRANSPTASE"/>
</dbReference>
<feature type="binding site" evidence="2">
    <location>
        <begin position="496"/>
        <end position="497"/>
    </location>
    <ligand>
        <name>L-glutamate</name>
        <dbReference type="ChEBI" id="CHEBI:29985"/>
    </ligand>
</feature>
<name>A0AAV4A587_9GAST</name>
<evidence type="ECO:0000256" key="3">
    <source>
        <dbReference type="SAM" id="MobiDB-lite"/>
    </source>
</evidence>
<feature type="active site" description="Nucleophile" evidence="1">
    <location>
        <position position="435"/>
    </location>
</feature>
<feature type="region of interest" description="Disordered" evidence="3">
    <location>
        <begin position="34"/>
        <end position="56"/>
    </location>
</feature>
<accession>A0AAV4A587</accession>
<sequence length="619" mass="67034">MESIEQPFDSLARMRQDENSDKLELIGDAGGHKYIGNGSSPEAESSPLHQNKTTNSILHGPQNHGLRVIIISSIVFAVAVTVALILTIFLEPKQIHGHAAVSSEDVRCSNLGLTILKQGGNAVDATIATAFCVGVINPAHAGLGGGGFALVYDHKFKKSWGYDFRETAPAASTPDILTTTDVDKSMQAVGVPGFVKGLYHIHNSHASMPWRDLVNPAIELALSELTVSPELAQILKQHGDQTRFNAEPLRSIYMTEDGQFKSVNDTYSLPTLARTLQRVRDDPEGFYTGSLCDEFIKEVGSLGGIITQQDMNDYKVKDLDVIETKLKELTVLGLPPPAGGAQLGLMLNMIDKLDWKKDQAKDGLLYHQLIETFKFGFAHRSLLGDPSTNPGMGATVANMLKPEFADSLVARIDNNRTYSDPAHYGGGLSVQDKGTTHISVIDSSEIMVSMTLSINDVFGNQMMLPKTGIVLNNELIDFDVNASSPNGLSPGKCPLSSMAPSILINKEHPCSHRLIIGALGGTLITTSLVESVVNSVIFKQNISSAVAAPRLHNDLDPPETLYEEGISKEILSELRAKGHQLKLFPLSPYTPKIMAVEKTNDDVSAYTDYRLHGGPAARF</sequence>
<dbReference type="GO" id="GO:0036374">
    <property type="term" value="F:glutathione hydrolase activity"/>
    <property type="evidence" value="ECO:0007669"/>
    <property type="project" value="InterPro"/>
</dbReference>
<organism evidence="5 6">
    <name type="scientific">Plakobranchus ocellatus</name>
    <dbReference type="NCBI Taxonomy" id="259542"/>
    <lineage>
        <taxon>Eukaryota</taxon>
        <taxon>Metazoa</taxon>
        <taxon>Spiralia</taxon>
        <taxon>Lophotrochozoa</taxon>
        <taxon>Mollusca</taxon>
        <taxon>Gastropoda</taxon>
        <taxon>Heterobranchia</taxon>
        <taxon>Euthyneura</taxon>
        <taxon>Panpulmonata</taxon>
        <taxon>Sacoglossa</taxon>
        <taxon>Placobranchoidea</taxon>
        <taxon>Plakobranchidae</taxon>
        <taxon>Plakobranchus</taxon>
    </lineage>
</organism>
<feature type="binding site" evidence="2">
    <location>
        <position position="165"/>
    </location>
    <ligand>
        <name>L-glutamate</name>
        <dbReference type="ChEBI" id="CHEBI:29985"/>
    </ligand>
</feature>
<dbReference type="Gene3D" id="3.60.20.40">
    <property type="match status" value="1"/>
</dbReference>
<dbReference type="FunFam" id="1.10.246.130:FF:000001">
    <property type="entry name" value="Gamma-glutamyltransferase 5 isoform 1"/>
    <property type="match status" value="1"/>
</dbReference>
<dbReference type="EMBL" id="BLXT01003539">
    <property type="protein sequence ID" value="GFO01878.1"/>
    <property type="molecule type" value="Genomic_DNA"/>
</dbReference>
<feature type="binding site" evidence="2">
    <location>
        <position position="477"/>
    </location>
    <ligand>
        <name>L-glutamate</name>
        <dbReference type="ChEBI" id="CHEBI:29985"/>
    </ligand>
</feature>
<evidence type="ECO:0000256" key="4">
    <source>
        <dbReference type="SAM" id="Phobius"/>
    </source>
</evidence>
<dbReference type="SUPFAM" id="SSF56235">
    <property type="entry name" value="N-terminal nucleophile aminohydrolases (Ntn hydrolases)"/>
    <property type="match status" value="1"/>
</dbReference>
<comment type="caution">
    <text evidence="5">The sequence shown here is derived from an EMBL/GenBank/DDBJ whole genome shotgun (WGS) entry which is preliminary data.</text>
</comment>
<evidence type="ECO:0000313" key="6">
    <source>
        <dbReference type="Proteomes" id="UP000735302"/>
    </source>
</evidence>
<dbReference type="InterPro" id="IPR043137">
    <property type="entry name" value="GGT_ssub_C"/>
</dbReference>
<keyword evidence="4" id="KW-1133">Transmembrane helix</keyword>
<gene>
    <name evidence="5" type="ORF">PoB_002838300</name>
</gene>
<reference evidence="5 6" key="1">
    <citation type="journal article" date="2021" name="Elife">
        <title>Chloroplast acquisition without the gene transfer in kleptoplastic sea slugs, Plakobranchus ocellatus.</title>
        <authorList>
            <person name="Maeda T."/>
            <person name="Takahashi S."/>
            <person name="Yoshida T."/>
            <person name="Shimamura S."/>
            <person name="Takaki Y."/>
            <person name="Nagai Y."/>
            <person name="Toyoda A."/>
            <person name="Suzuki Y."/>
            <person name="Arimoto A."/>
            <person name="Ishii H."/>
            <person name="Satoh N."/>
            <person name="Nishiyama T."/>
            <person name="Hasebe M."/>
            <person name="Maruyama T."/>
            <person name="Minagawa J."/>
            <person name="Obokata J."/>
            <person name="Shigenobu S."/>
        </authorList>
    </citation>
    <scope>NUCLEOTIDE SEQUENCE [LARGE SCALE GENOMIC DNA]</scope>
</reference>
<evidence type="ECO:0000313" key="5">
    <source>
        <dbReference type="EMBL" id="GFO01878.1"/>
    </source>
</evidence>
<dbReference type="PANTHER" id="PTHR11686">
    <property type="entry name" value="GAMMA GLUTAMYL TRANSPEPTIDASE"/>
    <property type="match status" value="1"/>
</dbReference>
<dbReference type="InterPro" id="IPR029055">
    <property type="entry name" value="Ntn_hydrolases_N"/>
</dbReference>
<evidence type="ECO:0000256" key="2">
    <source>
        <dbReference type="PIRSR" id="PIRSR600101-2"/>
    </source>
</evidence>
<dbReference type="AlphaFoldDB" id="A0AAV4A587"/>
<dbReference type="InterPro" id="IPR043138">
    <property type="entry name" value="GGT_lsub"/>
</dbReference>
<dbReference type="GO" id="GO:0005886">
    <property type="term" value="C:plasma membrane"/>
    <property type="evidence" value="ECO:0007669"/>
    <property type="project" value="TreeGrafter"/>
</dbReference>
<dbReference type="Proteomes" id="UP000735302">
    <property type="component" value="Unassembled WGS sequence"/>
</dbReference>
<dbReference type="Pfam" id="PF01019">
    <property type="entry name" value="G_glu_transpept"/>
    <property type="match status" value="1"/>
</dbReference>
<proteinExistence type="predicted"/>
<dbReference type="PANTHER" id="PTHR11686:SF54">
    <property type="entry name" value="GLUTATHIONE HYDROLASE 7"/>
    <property type="match status" value="1"/>
</dbReference>